<evidence type="ECO:0000256" key="1">
    <source>
        <dbReference type="ARBA" id="ARBA00009893"/>
    </source>
</evidence>
<dbReference type="InterPro" id="IPR016181">
    <property type="entry name" value="Acyl_CoA_acyltransferase"/>
</dbReference>
<dbReference type="InterPro" id="IPR019432">
    <property type="entry name" value="Acyltransferase_MbtK/IucB-like"/>
</dbReference>
<dbReference type="STRING" id="1429867.A0A0G4NZ05"/>
<dbReference type="Gene3D" id="3.40.630.30">
    <property type="match status" value="1"/>
</dbReference>
<dbReference type="GO" id="GO:0016410">
    <property type="term" value="F:N-acyltransferase activity"/>
    <property type="evidence" value="ECO:0007669"/>
    <property type="project" value="TreeGrafter"/>
</dbReference>
<keyword evidence="5" id="KW-1185">Reference proteome</keyword>
<organism evidence="4 5">
    <name type="scientific">Penicillium camemberti (strain FM 013)</name>
    <dbReference type="NCBI Taxonomy" id="1429867"/>
    <lineage>
        <taxon>Eukaryota</taxon>
        <taxon>Fungi</taxon>
        <taxon>Dikarya</taxon>
        <taxon>Ascomycota</taxon>
        <taxon>Pezizomycotina</taxon>
        <taxon>Eurotiomycetes</taxon>
        <taxon>Eurotiomycetidae</taxon>
        <taxon>Eurotiales</taxon>
        <taxon>Aspergillaceae</taxon>
        <taxon>Penicillium</taxon>
    </lineage>
</organism>
<dbReference type="EMBL" id="HG793136">
    <property type="protein sequence ID" value="CRL19234.1"/>
    <property type="molecule type" value="Genomic_DNA"/>
</dbReference>
<protein>
    <submittedName>
        <fullName evidence="4">Str. FM013</fullName>
    </submittedName>
</protein>
<feature type="domain" description="Acyltransferase MbtK/IucB-like conserved" evidence="3">
    <location>
        <begin position="253"/>
        <end position="302"/>
    </location>
</feature>
<evidence type="ECO:0000313" key="4">
    <source>
        <dbReference type="EMBL" id="CRL19234.1"/>
    </source>
</evidence>
<accession>A0A0G4NZ05</accession>
<feature type="region of interest" description="Disordered" evidence="2">
    <location>
        <begin position="60"/>
        <end position="79"/>
    </location>
</feature>
<dbReference type="Pfam" id="PF13523">
    <property type="entry name" value="Acetyltransf_8"/>
    <property type="match status" value="1"/>
</dbReference>
<sequence>MSLSSLPLVRLPEPYKTTYELHVVSTEQNLRKFQLLRSPRGDEGIPPPKPLDHALLRFTDLSQPDPSSTPDEGNNSPWARAQRSPVTYITWEDLETPTVGQIWNVVHAIETLRSEFEIFRGVLSGHGSDILACELQGVGLAIAHPEPSAAPGKPIPSTTNHLGQLVFSRSSFWQGAGSPFGTRPAWVSDPGIYSYMRKPLSNYPSRPRQHTVTTGFPEHRVHALHPVRPPKPAPGSRIYSRYIPHLDEFFSVYALDYTNDEHLGLFNKWQNDPRVAQGWNETGTLDQHREYLRKIQEDPHQIAVLAKFNDTFFSYHEIYWTKEDHLGAYYDAGDWDRGRHSLVGDERFRGPHRTIAWWSGLMHYIFLDDPRTEFVTGEPKYSNLAPLTYDHATGMNLAKLVDLPHKRSALILGSREKFFHVAPLRFDGSDTLDRNPFRSLKL</sequence>
<dbReference type="Proteomes" id="UP000053732">
    <property type="component" value="Unassembled WGS sequence"/>
</dbReference>
<dbReference type="PANTHER" id="PTHR31438">
    <property type="entry name" value="LYSINE N-ACYLTRANSFERASE C17G9.06C-RELATED"/>
    <property type="match status" value="1"/>
</dbReference>
<reference evidence="4 5" key="1">
    <citation type="journal article" date="2014" name="Nat. Commun.">
        <title>Multiple recent horizontal transfers of a large genomic region in cheese making fungi.</title>
        <authorList>
            <person name="Cheeseman K."/>
            <person name="Ropars J."/>
            <person name="Renault P."/>
            <person name="Dupont J."/>
            <person name="Gouzy J."/>
            <person name="Branca A."/>
            <person name="Abraham A.L."/>
            <person name="Ceppi M."/>
            <person name="Conseiller E."/>
            <person name="Debuchy R."/>
            <person name="Malagnac F."/>
            <person name="Goarin A."/>
            <person name="Silar P."/>
            <person name="Lacoste S."/>
            <person name="Sallet E."/>
            <person name="Bensimon A."/>
            <person name="Giraud T."/>
            <person name="Brygoo Y."/>
        </authorList>
    </citation>
    <scope>NUCLEOTIDE SEQUENCE [LARGE SCALE GENOMIC DNA]</scope>
    <source>
        <strain evidence="5">FM 013</strain>
    </source>
</reference>
<gene>
    <name evidence="4" type="ORF">PCAMFM013_S003g000025</name>
</gene>
<name>A0A0G4NZ05_PENC3</name>
<feature type="compositionally biased region" description="Polar residues" evidence="2">
    <location>
        <begin position="60"/>
        <end position="77"/>
    </location>
</feature>
<evidence type="ECO:0000256" key="2">
    <source>
        <dbReference type="SAM" id="MobiDB-lite"/>
    </source>
</evidence>
<dbReference type="PANTHER" id="PTHR31438:SF7">
    <property type="entry name" value="ACYLTRANSFERASE MBTK_IUCB-LIKE CONSERVED DOMAIN-CONTAINING PROTEIN"/>
    <property type="match status" value="1"/>
</dbReference>
<evidence type="ECO:0000313" key="5">
    <source>
        <dbReference type="Proteomes" id="UP000053732"/>
    </source>
</evidence>
<dbReference type="GO" id="GO:0019290">
    <property type="term" value="P:siderophore biosynthetic process"/>
    <property type="evidence" value="ECO:0007669"/>
    <property type="project" value="InterPro"/>
</dbReference>
<proteinExistence type="inferred from homology"/>
<evidence type="ECO:0000259" key="3">
    <source>
        <dbReference type="SMART" id="SM01006"/>
    </source>
</evidence>
<dbReference type="SUPFAM" id="SSF55729">
    <property type="entry name" value="Acyl-CoA N-acyltransferases (Nat)"/>
    <property type="match status" value="1"/>
</dbReference>
<comment type="similarity">
    <text evidence="1">Belongs to the lysine N-acyltransferase MbtK family.</text>
</comment>
<dbReference type="SMART" id="SM01006">
    <property type="entry name" value="AlcB"/>
    <property type="match status" value="1"/>
</dbReference>
<dbReference type="AlphaFoldDB" id="A0A0G4NZ05"/>